<keyword evidence="2" id="KW-1185">Reference proteome</keyword>
<dbReference type="SUPFAM" id="SSF53448">
    <property type="entry name" value="Nucleotide-diphospho-sugar transferases"/>
    <property type="match status" value="1"/>
</dbReference>
<name>A0A1G7HP18_9FLAO</name>
<dbReference type="RefSeq" id="WP_093144844.1">
    <property type="nucleotide sequence ID" value="NZ_BMWO01000004.1"/>
</dbReference>
<dbReference type="EMBL" id="FNBA01000004">
    <property type="protein sequence ID" value="SDF01749.1"/>
    <property type="molecule type" value="Genomic_DNA"/>
</dbReference>
<gene>
    <name evidence="1" type="ORF">SAMN05421855_104186</name>
</gene>
<sequence length="310" mass="36586">MESKYAPFLIPTLNRHSHFKNCIESLLKCDQVEQTDIFIALDYPLTEKHYEGYNKILEYLSSPVFESFKSLTVFKRAENLGAIENIRQAREVIYKEYDRLIFSEDDNVFSTDFLSFINEGLEVYKDREDIFSINGYHFPIELNHYDKDVYLFDGMSAWGYGTWKHKWEQVKFDISLLEEFLKDKEQLKHFNKPRLLSRIRRIVETRKMTGDTFIGYYQHVNKMYSVFPTISRVRNLGHDGTGIHGGNSEKVRKIYADQKISEGEPITFLPDLEPNFKLIKKLNNNINPPLYKLILKNPSIILEQLKKKLS</sequence>
<protein>
    <recommendedName>
        <fullName evidence="3">Glycosyl transferase family 2</fullName>
    </recommendedName>
</protein>
<reference evidence="1 2" key="1">
    <citation type="submission" date="2016-10" db="EMBL/GenBank/DDBJ databases">
        <authorList>
            <person name="de Groot N.N."/>
        </authorList>
    </citation>
    <scope>NUCLEOTIDE SEQUENCE [LARGE SCALE GENOMIC DNA]</scope>
    <source>
        <strain evidence="1 2">DSM 16195</strain>
    </source>
</reference>
<dbReference type="STRING" id="227084.SAMN05421855_104186"/>
<dbReference type="InterPro" id="IPR029044">
    <property type="entry name" value="Nucleotide-diphossugar_trans"/>
</dbReference>
<dbReference type="Gene3D" id="3.90.550.10">
    <property type="entry name" value="Spore Coat Polysaccharide Biosynthesis Protein SpsA, Chain A"/>
    <property type="match status" value="1"/>
</dbReference>
<evidence type="ECO:0008006" key="3">
    <source>
        <dbReference type="Google" id="ProtNLM"/>
    </source>
</evidence>
<organism evidence="1 2">
    <name type="scientific">Ulvibacter litoralis</name>
    <dbReference type="NCBI Taxonomy" id="227084"/>
    <lineage>
        <taxon>Bacteria</taxon>
        <taxon>Pseudomonadati</taxon>
        <taxon>Bacteroidota</taxon>
        <taxon>Flavobacteriia</taxon>
        <taxon>Flavobacteriales</taxon>
        <taxon>Flavobacteriaceae</taxon>
        <taxon>Ulvibacter</taxon>
    </lineage>
</organism>
<dbReference type="AlphaFoldDB" id="A0A1G7HP18"/>
<dbReference type="OrthoDB" id="9785375at2"/>
<evidence type="ECO:0000313" key="1">
    <source>
        <dbReference type="EMBL" id="SDF01749.1"/>
    </source>
</evidence>
<evidence type="ECO:0000313" key="2">
    <source>
        <dbReference type="Proteomes" id="UP000199321"/>
    </source>
</evidence>
<proteinExistence type="predicted"/>
<accession>A0A1G7HP18</accession>
<dbReference type="Proteomes" id="UP000199321">
    <property type="component" value="Unassembled WGS sequence"/>
</dbReference>